<reference evidence="5" key="1">
    <citation type="journal article" date="2017" name="J. Biotechnol.">
        <title>Complete genome sequence of Novosphingobium resinovorum SA1, a versatile xenobiotic-degrading bacterium capable of utilizing sulfanilic acid.</title>
        <authorList>
            <person name="Hegedus B."/>
            <person name="Kos P.B."/>
            <person name="Balint B."/>
            <person name="Maroti G."/>
            <person name="Gan H.M."/>
            <person name="Perei K."/>
            <person name="Rakhely G."/>
        </authorList>
    </citation>
    <scope>NUCLEOTIDE SEQUENCE [LARGE SCALE GENOMIC DNA]</scope>
    <source>
        <strain evidence="5">SA1</strain>
    </source>
</reference>
<dbReference type="Gene3D" id="3.30.9.10">
    <property type="entry name" value="D-Amino Acid Oxidase, subunit A, domain 2"/>
    <property type="match status" value="1"/>
</dbReference>
<keyword evidence="2" id="KW-0560">Oxidoreductase</keyword>
<dbReference type="RefSeq" id="WP_069707866.1">
    <property type="nucleotide sequence ID" value="NZ_CP017075.1"/>
</dbReference>
<evidence type="ECO:0000259" key="3">
    <source>
        <dbReference type="Pfam" id="PF01266"/>
    </source>
</evidence>
<dbReference type="EMBL" id="CP017075">
    <property type="protein sequence ID" value="AOR76411.1"/>
    <property type="molecule type" value="Genomic_DNA"/>
</dbReference>
<organism evidence="4 5">
    <name type="scientific">Novosphingobium resinovorum</name>
    <dbReference type="NCBI Taxonomy" id="158500"/>
    <lineage>
        <taxon>Bacteria</taxon>
        <taxon>Pseudomonadati</taxon>
        <taxon>Pseudomonadota</taxon>
        <taxon>Alphaproteobacteria</taxon>
        <taxon>Sphingomonadales</taxon>
        <taxon>Sphingomonadaceae</taxon>
        <taxon>Novosphingobium</taxon>
    </lineage>
</organism>
<evidence type="ECO:0000313" key="4">
    <source>
        <dbReference type="EMBL" id="AOR76411.1"/>
    </source>
</evidence>
<dbReference type="PANTHER" id="PTHR13847">
    <property type="entry name" value="SARCOSINE DEHYDROGENASE-RELATED"/>
    <property type="match status" value="1"/>
</dbReference>
<name>A0A1D8A2P9_9SPHN</name>
<accession>A0A1D8A2P9</accession>
<protein>
    <submittedName>
        <fullName evidence="4">D-amino-acid oxidase</fullName>
    </submittedName>
</protein>
<dbReference type="GO" id="GO:0008718">
    <property type="term" value="F:D-amino-acid dehydrogenase activity"/>
    <property type="evidence" value="ECO:0007669"/>
    <property type="project" value="TreeGrafter"/>
</dbReference>
<sequence>MSPVVQKVISDAALPEAVDVVVVGGGIVGTAAAYYLSKRGLSVALLEKGHIACEQSSRTWGWCRQQNRDPREMPLSLLSMHLWDSLAGEIGKDLGFRRTGLVYTTDDAAMLASWEAWKPVAREFGIETHMLNASQAAERIPETRRKWVGGLHSVADGKAEPALAAPVLAEGARALGATIHQACAAQALDITSGRITGIHTERGLIRADAVLCAAGAWASTFLRRHGIVFPQASVRQTALRTKPTVNVGEVIYCPDLAMTRRLDGSYTMAISGRVTLEVTPQGLRFSREFMPQFIQRLKAVQVGLSGSFLSGPESLSALFSGDPGLFTRSRILDPAPNRRLVKAIMANVVGTFPELSGIEIDHSWGAYVDCTPDAVPVVSAIDAISGLHLAAGCSGHGFGLGPGIGFLSAQLVTGDMPSVDASHFRLARLVDGSKVKVGSL</sequence>
<dbReference type="OrthoDB" id="9787190at2"/>
<dbReference type="PANTHER" id="PTHR13847:SF280">
    <property type="entry name" value="D-AMINO ACID DEHYDROGENASE"/>
    <property type="match status" value="1"/>
</dbReference>
<evidence type="ECO:0000256" key="1">
    <source>
        <dbReference type="ARBA" id="ARBA00009410"/>
    </source>
</evidence>
<dbReference type="InterPro" id="IPR036188">
    <property type="entry name" value="FAD/NAD-bd_sf"/>
</dbReference>
<dbReference type="GO" id="GO:0005737">
    <property type="term" value="C:cytoplasm"/>
    <property type="evidence" value="ECO:0007669"/>
    <property type="project" value="TreeGrafter"/>
</dbReference>
<dbReference type="GO" id="GO:0005886">
    <property type="term" value="C:plasma membrane"/>
    <property type="evidence" value="ECO:0007669"/>
    <property type="project" value="TreeGrafter"/>
</dbReference>
<evidence type="ECO:0000256" key="2">
    <source>
        <dbReference type="ARBA" id="ARBA00023002"/>
    </source>
</evidence>
<proteinExistence type="inferred from homology"/>
<dbReference type="SUPFAM" id="SSF51905">
    <property type="entry name" value="FAD/NAD(P)-binding domain"/>
    <property type="match status" value="1"/>
</dbReference>
<comment type="similarity">
    <text evidence="1">Belongs to the DadA oxidoreductase family.</text>
</comment>
<keyword evidence="5" id="KW-1185">Reference proteome</keyword>
<dbReference type="KEGG" id="nre:BES08_06335"/>
<dbReference type="AlphaFoldDB" id="A0A1D8A2P9"/>
<dbReference type="GO" id="GO:0055130">
    <property type="term" value="P:D-alanine catabolic process"/>
    <property type="evidence" value="ECO:0007669"/>
    <property type="project" value="TreeGrafter"/>
</dbReference>
<dbReference type="InterPro" id="IPR006076">
    <property type="entry name" value="FAD-dep_OxRdtase"/>
</dbReference>
<dbReference type="Pfam" id="PF01266">
    <property type="entry name" value="DAO"/>
    <property type="match status" value="1"/>
</dbReference>
<evidence type="ECO:0000313" key="5">
    <source>
        <dbReference type="Proteomes" id="UP000094626"/>
    </source>
</evidence>
<feature type="domain" description="FAD dependent oxidoreductase" evidence="3">
    <location>
        <begin position="19"/>
        <end position="411"/>
    </location>
</feature>
<dbReference type="Proteomes" id="UP000094626">
    <property type="component" value="Chromosome"/>
</dbReference>
<gene>
    <name evidence="4" type="ORF">BES08_06335</name>
</gene>
<dbReference type="Gene3D" id="3.50.50.60">
    <property type="entry name" value="FAD/NAD(P)-binding domain"/>
    <property type="match status" value="2"/>
</dbReference>